<dbReference type="RefSeq" id="WP_290283146.1">
    <property type="nucleotide sequence ID" value="NZ_JAUFQI010000001.1"/>
</dbReference>
<reference evidence="7" key="1">
    <citation type="journal article" date="2019" name="Int. J. Syst. Evol. Microbiol.">
        <title>The Global Catalogue of Microorganisms (GCM) 10K type strain sequencing project: providing services to taxonomists for standard genome sequencing and annotation.</title>
        <authorList>
            <consortium name="The Broad Institute Genomics Platform"/>
            <consortium name="The Broad Institute Genome Sequencing Center for Infectious Disease"/>
            <person name="Wu L."/>
            <person name="Ma J."/>
        </authorList>
    </citation>
    <scope>NUCLEOTIDE SEQUENCE [LARGE SCALE GENOMIC DNA]</scope>
    <source>
        <strain evidence="7">CECT 8288</strain>
    </source>
</reference>
<keyword evidence="2 4" id="KW-0238">DNA-binding</keyword>
<keyword evidence="7" id="KW-1185">Reference proteome</keyword>
<protein>
    <submittedName>
        <fullName evidence="6">TetR/AcrR family transcriptional regulator</fullName>
    </submittedName>
</protein>
<keyword evidence="3" id="KW-0804">Transcription</keyword>
<feature type="DNA-binding region" description="H-T-H motif" evidence="4">
    <location>
        <begin position="25"/>
        <end position="44"/>
    </location>
</feature>
<evidence type="ECO:0000313" key="6">
    <source>
        <dbReference type="EMBL" id="MFC3701845.1"/>
    </source>
</evidence>
<accession>A0ABV7WVC4</accession>
<sequence>MNKTASRIMDIAESLLRTKGFQGFAFREIANEIGIKSASVHYHFATKGELVEAILVRYIENFEAALLEAEQKLDSPSDRLEHYIKMYRTEFMDNKYTSLCIMLGADIDILPEPVVQQLSSFYRLNLEWISSQIEHAPNNLTANEIKQNSAHIQASLNGALMGARSMEDAKYFDLVVDKVRQQYRLMLKA</sequence>
<dbReference type="EMBL" id="JBHRYN010000011">
    <property type="protein sequence ID" value="MFC3701845.1"/>
    <property type="molecule type" value="Genomic_DNA"/>
</dbReference>
<dbReference type="SUPFAM" id="SSF48498">
    <property type="entry name" value="Tetracyclin repressor-like, C-terminal domain"/>
    <property type="match status" value="1"/>
</dbReference>
<dbReference type="InterPro" id="IPR009057">
    <property type="entry name" value="Homeodomain-like_sf"/>
</dbReference>
<dbReference type="Proteomes" id="UP001595710">
    <property type="component" value="Unassembled WGS sequence"/>
</dbReference>
<evidence type="ECO:0000313" key="7">
    <source>
        <dbReference type="Proteomes" id="UP001595710"/>
    </source>
</evidence>
<dbReference type="PANTHER" id="PTHR47506:SF6">
    <property type="entry name" value="HTH-TYPE TRANSCRIPTIONAL REPRESSOR NEMR"/>
    <property type="match status" value="1"/>
</dbReference>
<dbReference type="InterPro" id="IPR036271">
    <property type="entry name" value="Tet_transcr_reg_TetR-rel_C_sf"/>
</dbReference>
<dbReference type="InterPro" id="IPR001647">
    <property type="entry name" value="HTH_TetR"/>
</dbReference>
<evidence type="ECO:0000259" key="5">
    <source>
        <dbReference type="PROSITE" id="PS50977"/>
    </source>
</evidence>
<comment type="caution">
    <text evidence="6">The sequence shown here is derived from an EMBL/GenBank/DDBJ whole genome shotgun (WGS) entry which is preliminary data.</text>
</comment>
<organism evidence="6 7">
    <name type="scientific">Reinekea marina</name>
    <dbReference type="NCBI Taxonomy" id="1310421"/>
    <lineage>
        <taxon>Bacteria</taxon>
        <taxon>Pseudomonadati</taxon>
        <taxon>Pseudomonadota</taxon>
        <taxon>Gammaproteobacteria</taxon>
        <taxon>Oceanospirillales</taxon>
        <taxon>Saccharospirillaceae</taxon>
        <taxon>Reinekea</taxon>
    </lineage>
</organism>
<evidence type="ECO:0000256" key="1">
    <source>
        <dbReference type="ARBA" id="ARBA00023015"/>
    </source>
</evidence>
<proteinExistence type="predicted"/>
<evidence type="ECO:0000256" key="4">
    <source>
        <dbReference type="PROSITE-ProRule" id="PRU00335"/>
    </source>
</evidence>
<dbReference type="PANTHER" id="PTHR47506">
    <property type="entry name" value="TRANSCRIPTIONAL REGULATORY PROTEIN"/>
    <property type="match status" value="1"/>
</dbReference>
<feature type="domain" description="HTH tetR-type" evidence="5">
    <location>
        <begin position="2"/>
        <end position="62"/>
    </location>
</feature>
<gene>
    <name evidence="6" type="ORF">ACFOND_09360</name>
</gene>
<dbReference type="Pfam" id="PF00440">
    <property type="entry name" value="TetR_N"/>
    <property type="match status" value="1"/>
</dbReference>
<keyword evidence="1" id="KW-0805">Transcription regulation</keyword>
<dbReference type="SUPFAM" id="SSF46689">
    <property type="entry name" value="Homeodomain-like"/>
    <property type="match status" value="1"/>
</dbReference>
<evidence type="ECO:0000256" key="3">
    <source>
        <dbReference type="ARBA" id="ARBA00023163"/>
    </source>
</evidence>
<dbReference type="PROSITE" id="PS50977">
    <property type="entry name" value="HTH_TETR_2"/>
    <property type="match status" value="1"/>
</dbReference>
<dbReference type="Gene3D" id="1.10.357.10">
    <property type="entry name" value="Tetracycline Repressor, domain 2"/>
    <property type="match status" value="1"/>
</dbReference>
<dbReference type="PRINTS" id="PR00455">
    <property type="entry name" value="HTHTETR"/>
</dbReference>
<name>A0ABV7WVC4_9GAMM</name>
<evidence type="ECO:0000256" key="2">
    <source>
        <dbReference type="ARBA" id="ARBA00023125"/>
    </source>
</evidence>